<feature type="compositionally biased region" description="Acidic residues" evidence="1">
    <location>
        <begin position="242"/>
        <end position="253"/>
    </location>
</feature>
<gene>
    <name evidence="2" type="ORF">JCGZ_25315</name>
</gene>
<organism evidence="2 3">
    <name type="scientific">Jatropha curcas</name>
    <name type="common">Barbados nut</name>
    <dbReference type="NCBI Taxonomy" id="180498"/>
    <lineage>
        <taxon>Eukaryota</taxon>
        <taxon>Viridiplantae</taxon>
        <taxon>Streptophyta</taxon>
        <taxon>Embryophyta</taxon>
        <taxon>Tracheophyta</taxon>
        <taxon>Spermatophyta</taxon>
        <taxon>Magnoliopsida</taxon>
        <taxon>eudicotyledons</taxon>
        <taxon>Gunneridae</taxon>
        <taxon>Pentapetalae</taxon>
        <taxon>rosids</taxon>
        <taxon>fabids</taxon>
        <taxon>Malpighiales</taxon>
        <taxon>Euphorbiaceae</taxon>
        <taxon>Crotonoideae</taxon>
        <taxon>Jatropheae</taxon>
        <taxon>Jatropha</taxon>
    </lineage>
</organism>
<accession>A0A067JLG9</accession>
<proteinExistence type="predicted"/>
<feature type="compositionally biased region" description="Basic and acidic residues" evidence="1">
    <location>
        <begin position="231"/>
        <end position="241"/>
    </location>
</feature>
<feature type="region of interest" description="Disordered" evidence="1">
    <location>
        <begin position="231"/>
        <end position="253"/>
    </location>
</feature>
<evidence type="ECO:0000313" key="2">
    <source>
        <dbReference type="EMBL" id="KDP24831.1"/>
    </source>
</evidence>
<dbReference type="Proteomes" id="UP000027138">
    <property type="component" value="Unassembled WGS sequence"/>
</dbReference>
<sequence length="253" mass="27859">MWRLPSNLSGLGGGCYTFFYSLTLLYSCSDSSSKHVRRGSDSEAPDTAVIFAKLGHDPGASFSFISELTGQTTQGMLETHLVSPYRMSPPSCTHVSIIDHNEVCQLYEATLLKLAVARVSNKHISHCPAVLAGKTGIYFHLSNSTGLATTGIWSPIQTVAKYLLLSGIDSYGILRLVPIVEKMAKRHTPFPFILTKTFTWLGENARDSSSVLGPMGRPLLLQQEKVLKQRERNHSAWRWDKDEDDGVDDGVDG</sequence>
<protein>
    <submittedName>
        <fullName evidence="2">Uncharacterized protein</fullName>
    </submittedName>
</protein>
<dbReference type="EMBL" id="KK915051">
    <property type="protein sequence ID" value="KDP24831.1"/>
    <property type="molecule type" value="Genomic_DNA"/>
</dbReference>
<evidence type="ECO:0000256" key="1">
    <source>
        <dbReference type="SAM" id="MobiDB-lite"/>
    </source>
</evidence>
<name>A0A067JLG9_JATCU</name>
<reference evidence="2 3" key="1">
    <citation type="journal article" date="2014" name="PLoS ONE">
        <title>Global Analysis of Gene Expression Profiles in Physic Nut (Jatropha curcas L.) Seedlings Exposed to Salt Stress.</title>
        <authorList>
            <person name="Zhang L."/>
            <person name="Zhang C."/>
            <person name="Wu P."/>
            <person name="Chen Y."/>
            <person name="Li M."/>
            <person name="Jiang H."/>
            <person name="Wu G."/>
        </authorList>
    </citation>
    <scope>NUCLEOTIDE SEQUENCE [LARGE SCALE GENOMIC DNA]</scope>
    <source>
        <strain evidence="3">cv. GZQX0401</strain>
        <tissue evidence="2">Young leaves</tissue>
    </source>
</reference>
<dbReference type="PROSITE" id="PS51257">
    <property type="entry name" value="PROKAR_LIPOPROTEIN"/>
    <property type="match status" value="1"/>
</dbReference>
<dbReference type="AlphaFoldDB" id="A0A067JLG9"/>
<evidence type="ECO:0000313" key="3">
    <source>
        <dbReference type="Proteomes" id="UP000027138"/>
    </source>
</evidence>
<keyword evidence="3" id="KW-1185">Reference proteome</keyword>